<evidence type="ECO:0000313" key="2">
    <source>
        <dbReference type="Proteomes" id="UP000287519"/>
    </source>
</evidence>
<dbReference type="AlphaFoldDB" id="A0A402CF42"/>
<comment type="caution">
    <text evidence="1">The sequence shown here is derived from an EMBL/GenBank/DDBJ whole genome shotgun (WGS) entry which is preliminary data.</text>
</comment>
<evidence type="ECO:0000313" key="1">
    <source>
        <dbReference type="EMBL" id="GCE42159.1"/>
    </source>
</evidence>
<name>A0A402CF42_RHOWR</name>
<dbReference type="EMBL" id="BHYM01000050">
    <property type="protein sequence ID" value="GCE42159.1"/>
    <property type="molecule type" value="Genomic_DNA"/>
</dbReference>
<organism evidence="1 2">
    <name type="scientific">Rhodococcus wratislaviensis</name>
    <name type="common">Tsukamurella wratislaviensis</name>
    <dbReference type="NCBI Taxonomy" id="44752"/>
    <lineage>
        <taxon>Bacteria</taxon>
        <taxon>Bacillati</taxon>
        <taxon>Actinomycetota</taxon>
        <taxon>Actinomycetes</taxon>
        <taxon>Mycobacteriales</taxon>
        <taxon>Nocardiaceae</taxon>
        <taxon>Rhodococcus</taxon>
    </lineage>
</organism>
<reference evidence="1 2" key="1">
    <citation type="submission" date="2018-11" db="EMBL/GenBank/DDBJ databases">
        <title>Microbial catabolism of amino acid.</title>
        <authorList>
            <person name="Hibi M."/>
            <person name="Ogawa J."/>
        </authorList>
    </citation>
    <scope>NUCLEOTIDE SEQUENCE [LARGE SCALE GENOMIC DNA]</scope>
    <source>
        <strain evidence="1 2">C31-06</strain>
    </source>
</reference>
<proteinExistence type="predicted"/>
<sequence>MLAYTCTALRMVDKDDYTHSMSHSLALQGLQALSKLTSTQRG</sequence>
<keyword evidence="2" id="KW-1185">Reference proteome</keyword>
<dbReference type="Proteomes" id="UP000287519">
    <property type="component" value="Unassembled WGS sequence"/>
</dbReference>
<gene>
    <name evidence="1" type="ORF">Rhow_006098</name>
</gene>
<accession>A0A402CF42</accession>
<protein>
    <submittedName>
        <fullName evidence="1">Uncharacterized protein</fullName>
    </submittedName>
</protein>